<dbReference type="PANTHER" id="PTHR40621:SF6">
    <property type="entry name" value="AP-1-LIKE TRANSCRIPTION FACTOR YAP1-RELATED"/>
    <property type="match status" value="1"/>
</dbReference>
<dbReference type="SUPFAM" id="SSF57959">
    <property type="entry name" value="Leucine zipper domain"/>
    <property type="match status" value="1"/>
</dbReference>
<feature type="region of interest" description="Disordered" evidence="3">
    <location>
        <begin position="326"/>
        <end position="347"/>
    </location>
</feature>
<dbReference type="SMART" id="SM00338">
    <property type="entry name" value="BRLZ"/>
    <property type="match status" value="1"/>
</dbReference>
<feature type="region of interest" description="Disordered" evidence="3">
    <location>
        <begin position="413"/>
        <end position="453"/>
    </location>
</feature>
<keyword evidence="2" id="KW-0539">Nucleus</keyword>
<dbReference type="Gene3D" id="1.20.5.170">
    <property type="match status" value="1"/>
</dbReference>
<feature type="compositionally biased region" description="Low complexity" evidence="3">
    <location>
        <begin position="414"/>
        <end position="453"/>
    </location>
</feature>
<sequence length="561" mass="61862">MIHNTGQSSSRSSVNSVNTATATAAVSPKNTNFIFDTKNLSTPDFQDPQPSWNSNEVEQNKRKRNGSFDSVEVAEKPLPSSQPATATGDTQTLLSGFSNDPDNNGDQHPDIMPDGSLSLDALRKPGRKPLAENVFDDDDEDPKAKRKVQNRAAQRAFRERKERYVRDLEIKIRQIQTNHLHTTAQLTQENQYLRSVIHRLKAEVCAIKGLPMDSYADDIPTLLSWQQQQTRGVTGGSSLSASSSNGDLAPFLTMGSHALTHTISRSRPVAIAPAGTPPSPVVSNAKRSIAAAKRRPVAILPQKQEVKKSINQETQPSRNLIHQQSQTYTPNINNNPSQVYSSSSSSFNASSQPALYVQFSPEEKPQGSFNIHSNTNNNVHRNNHNSSTTDPYLSPDVTNNLFGHDSSNDMMLFSNTSSASTNVSNHHNSSSSSSSSSGSHGTRSPPQSHQDQLLQLSQSPITTSTTTTNATAPTRILPQKQDGTEKLVDEQETQQSRVQNVWRRLNLYGRFSDFDFDQLSRVAQMADHRSASQLPMADGRVPLMEDWELDKLMLQIDSDHL</sequence>
<dbReference type="AlphaFoldDB" id="A0A8H7SFI4"/>
<gene>
    <name evidence="5" type="ORF">INT45_004251</name>
</gene>
<name>A0A8H7SFI4_9FUNG</name>
<dbReference type="GO" id="GO:0090575">
    <property type="term" value="C:RNA polymerase II transcription regulator complex"/>
    <property type="evidence" value="ECO:0007669"/>
    <property type="project" value="TreeGrafter"/>
</dbReference>
<accession>A0A8H7SFI4</accession>
<protein>
    <recommendedName>
        <fullName evidence="4">BZIP domain-containing protein</fullName>
    </recommendedName>
</protein>
<dbReference type="CDD" id="cd14688">
    <property type="entry name" value="bZIP_YAP"/>
    <property type="match status" value="1"/>
</dbReference>
<dbReference type="Proteomes" id="UP000646827">
    <property type="component" value="Unassembled WGS sequence"/>
</dbReference>
<evidence type="ECO:0000256" key="1">
    <source>
        <dbReference type="ARBA" id="ARBA00004123"/>
    </source>
</evidence>
<dbReference type="OrthoDB" id="2593073at2759"/>
<feature type="region of interest" description="Disordered" evidence="3">
    <location>
        <begin position="363"/>
        <end position="401"/>
    </location>
</feature>
<comment type="subcellular location">
    <subcellularLocation>
        <location evidence="1">Nucleus</location>
    </subcellularLocation>
</comment>
<feature type="compositionally biased region" description="Low complexity" evidence="3">
    <location>
        <begin position="333"/>
        <end position="347"/>
    </location>
</feature>
<comment type="caution">
    <text evidence="5">The sequence shown here is derived from an EMBL/GenBank/DDBJ whole genome shotgun (WGS) entry which is preliminary data.</text>
</comment>
<feature type="compositionally biased region" description="Low complexity" evidence="3">
    <location>
        <begin position="370"/>
        <end position="389"/>
    </location>
</feature>
<feature type="domain" description="BZIP" evidence="4">
    <location>
        <begin position="145"/>
        <end position="160"/>
    </location>
</feature>
<proteinExistence type="predicted"/>
<evidence type="ECO:0000256" key="2">
    <source>
        <dbReference type="ARBA" id="ARBA00023242"/>
    </source>
</evidence>
<feature type="compositionally biased region" description="Polar residues" evidence="3">
    <location>
        <begin position="79"/>
        <end position="104"/>
    </location>
</feature>
<evidence type="ECO:0000313" key="5">
    <source>
        <dbReference type="EMBL" id="KAG2227296.1"/>
    </source>
</evidence>
<feature type="compositionally biased region" description="Low complexity" evidence="3">
    <location>
        <begin position="8"/>
        <end position="27"/>
    </location>
</feature>
<dbReference type="InterPro" id="IPR050936">
    <property type="entry name" value="AP-1-like"/>
</dbReference>
<evidence type="ECO:0000256" key="3">
    <source>
        <dbReference type="SAM" id="MobiDB-lite"/>
    </source>
</evidence>
<evidence type="ECO:0000313" key="6">
    <source>
        <dbReference type="Proteomes" id="UP000646827"/>
    </source>
</evidence>
<organism evidence="5 6">
    <name type="scientific">Circinella minor</name>
    <dbReference type="NCBI Taxonomy" id="1195481"/>
    <lineage>
        <taxon>Eukaryota</taxon>
        <taxon>Fungi</taxon>
        <taxon>Fungi incertae sedis</taxon>
        <taxon>Mucoromycota</taxon>
        <taxon>Mucoromycotina</taxon>
        <taxon>Mucoromycetes</taxon>
        <taxon>Mucorales</taxon>
        <taxon>Lichtheimiaceae</taxon>
        <taxon>Circinella</taxon>
    </lineage>
</organism>
<dbReference type="GO" id="GO:0001228">
    <property type="term" value="F:DNA-binding transcription activator activity, RNA polymerase II-specific"/>
    <property type="evidence" value="ECO:0007669"/>
    <property type="project" value="TreeGrafter"/>
</dbReference>
<dbReference type="EMBL" id="JAEPRB010000008">
    <property type="protein sequence ID" value="KAG2227296.1"/>
    <property type="molecule type" value="Genomic_DNA"/>
</dbReference>
<dbReference type="InterPro" id="IPR004827">
    <property type="entry name" value="bZIP"/>
</dbReference>
<dbReference type="PANTHER" id="PTHR40621">
    <property type="entry name" value="TRANSCRIPTION FACTOR KAPC-RELATED"/>
    <property type="match status" value="1"/>
</dbReference>
<evidence type="ECO:0000259" key="4">
    <source>
        <dbReference type="PROSITE" id="PS00036"/>
    </source>
</evidence>
<feature type="compositionally biased region" description="Polar residues" evidence="3">
    <location>
        <begin position="28"/>
        <end position="57"/>
    </location>
</feature>
<dbReference type="InterPro" id="IPR046347">
    <property type="entry name" value="bZIP_sf"/>
</dbReference>
<dbReference type="PROSITE" id="PS00036">
    <property type="entry name" value="BZIP_BASIC"/>
    <property type="match status" value="1"/>
</dbReference>
<feature type="region of interest" description="Disordered" evidence="3">
    <location>
        <begin position="1"/>
        <end position="113"/>
    </location>
</feature>
<dbReference type="GO" id="GO:0000976">
    <property type="term" value="F:transcription cis-regulatory region binding"/>
    <property type="evidence" value="ECO:0007669"/>
    <property type="project" value="InterPro"/>
</dbReference>
<reference evidence="5 6" key="1">
    <citation type="submission" date="2020-12" db="EMBL/GenBank/DDBJ databases">
        <title>Metabolic potential, ecology and presence of endohyphal bacteria is reflected in genomic diversity of Mucoromycotina.</title>
        <authorList>
            <person name="Muszewska A."/>
            <person name="Okrasinska A."/>
            <person name="Steczkiewicz K."/>
            <person name="Drgas O."/>
            <person name="Orlowska M."/>
            <person name="Perlinska-Lenart U."/>
            <person name="Aleksandrzak-Piekarczyk T."/>
            <person name="Szatraj K."/>
            <person name="Zielenkiewicz U."/>
            <person name="Pilsyk S."/>
            <person name="Malc E."/>
            <person name="Mieczkowski P."/>
            <person name="Kruszewska J.S."/>
            <person name="Biernat P."/>
            <person name="Pawlowska J."/>
        </authorList>
    </citation>
    <scope>NUCLEOTIDE SEQUENCE [LARGE SCALE GENOMIC DNA]</scope>
    <source>
        <strain evidence="5 6">CBS 142.35</strain>
    </source>
</reference>
<keyword evidence="6" id="KW-1185">Reference proteome</keyword>